<keyword evidence="6 13" id="KW-0812">Transmembrane</keyword>
<dbReference type="Gene3D" id="1.10.287.90">
    <property type="match status" value="1"/>
</dbReference>
<dbReference type="InterPro" id="IPR045187">
    <property type="entry name" value="CcO_II"/>
</dbReference>
<dbReference type="InterPro" id="IPR036257">
    <property type="entry name" value="Cyt_c_oxidase_su2_TM_sf"/>
</dbReference>
<evidence type="ECO:0000313" key="17">
    <source>
        <dbReference type="Proteomes" id="UP001269375"/>
    </source>
</evidence>
<comment type="subcellular location">
    <subcellularLocation>
        <location evidence="1">Cell membrane</location>
        <topology evidence="1">Multi-pass membrane protein</topology>
    </subcellularLocation>
</comment>
<dbReference type="InterPro" id="IPR011759">
    <property type="entry name" value="Cyt_c_oxidase_su2_TM_dom"/>
</dbReference>
<keyword evidence="4" id="KW-1003">Cell membrane</keyword>
<dbReference type="RefSeq" id="WP_251591396.1">
    <property type="nucleotide sequence ID" value="NZ_JAMLJI010000001.1"/>
</dbReference>
<feature type="transmembrane region" description="Helical" evidence="13">
    <location>
        <begin position="94"/>
        <end position="115"/>
    </location>
</feature>
<feature type="transmembrane region" description="Helical" evidence="13">
    <location>
        <begin position="52"/>
        <end position="74"/>
    </location>
</feature>
<comment type="similarity">
    <text evidence="2">Belongs to the cytochrome c oxidase subunit 2 family.</text>
</comment>
<dbReference type="SUPFAM" id="SSF49503">
    <property type="entry name" value="Cupredoxins"/>
    <property type="match status" value="1"/>
</dbReference>
<organism evidence="16 17">
    <name type="scientific">Larsenimonas suaedae</name>
    <dbReference type="NCBI Taxonomy" id="1851019"/>
    <lineage>
        <taxon>Bacteria</taxon>
        <taxon>Pseudomonadati</taxon>
        <taxon>Pseudomonadota</taxon>
        <taxon>Gammaproteobacteria</taxon>
        <taxon>Oceanospirillales</taxon>
        <taxon>Halomonadaceae</taxon>
        <taxon>Larsenimonas</taxon>
    </lineage>
</organism>
<evidence type="ECO:0000256" key="5">
    <source>
        <dbReference type="ARBA" id="ARBA00022660"/>
    </source>
</evidence>
<accession>A0ABU1GTW8</accession>
<name>A0ABU1GTW8_9GAMM</name>
<feature type="domain" description="Cytochrome oxidase subunit II transmembrane region profile" evidence="15">
    <location>
        <begin position="27"/>
        <end position="125"/>
    </location>
</feature>
<comment type="caution">
    <text evidence="16">The sequence shown here is derived from an EMBL/GenBank/DDBJ whole genome shotgun (WGS) entry which is preliminary data.</text>
</comment>
<keyword evidence="9 13" id="KW-1133">Transmembrane helix</keyword>
<dbReference type="PANTHER" id="PTHR22888">
    <property type="entry name" value="CYTOCHROME C OXIDASE, SUBUNIT II"/>
    <property type="match status" value="1"/>
</dbReference>
<reference evidence="16 17" key="1">
    <citation type="submission" date="2023-04" db="EMBL/GenBank/DDBJ databases">
        <title>A long-awaited taxogenomic arrangement of the family Halomonadaceae.</title>
        <authorList>
            <person name="De La Haba R."/>
            <person name="Chuvochina M."/>
            <person name="Wittouck S."/>
            <person name="Arahal D.R."/>
            <person name="Sanchez-Porro C."/>
            <person name="Hugenholtz P."/>
            <person name="Ventosa A."/>
        </authorList>
    </citation>
    <scope>NUCLEOTIDE SEQUENCE [LARGE SCALE GENOMIC DNA]</scope>
    <source>
        <strain evidence="16 17">DSM 22428</strain>
    </source>
</reference>
<feature type="domain" description="Cytochrome oxidase subunit II copper A binding" evidence="14">
    <location>
        <begin position="131"/>
        <end position="243"/>
    </location>
</feature>
<dbReference type="InterPro" id="IPR008972">
    <property type="entry name" value="Cupredoxin"/>
</dbReference>
<dbReference type="SUPFAM" id="SSF81464">
    <property type="entry name" value="Cytochrome c oxidase subunit II-like, transmembrane region"/>
    <property type="match status" value="1"/>
</dbReference>
<dbReference type="CDD" id="cd04212">
    <property type="entry name" value="CuRO_UO_II"/>
    <property type="match status" value="1"/>
</dbReference>
<evidence type="ECO:0000256" key="4">
    <source>
        <dbReference type="ARBA" id="ARBA00022475"/>
    </source>
</evidence>
<keyword evidence="11 13" id="KW-0472">Membrane</keyword>
<dbReference type="PROSITE" id="PS50999">
    <property type="entry name" value="COX2_TM"/>
    <property type="match status" value="1"/>
</dbReference>
<proteinExistence type="inferred from homology"/>
<evidence type="ECO:0000256" key="6">
    <source>
        <dbReference type="ARBA" id="ARBA00022692"/>
    </source>
</evidence>
<evidence type="ECO:0000256" key="9">
    <source>
        <dbReference type="ARBA" id="ARBA00022989"/>
    </source>
</evidence>
<keyword evidence="7" id="KW-0732">Signal</keyword>
<keyword evidence="10" id="KW-0560">Oxidoreductase</keyword>
<keyword evidence="3" id="KW-0813">Transport</keyword>
<evidence type="ECO:0000256" key="1">
    <source>
        <dbReference type="ARBA" id="ARBA00004651"/>
    </source>
</evidence>
<dbReference type="PROSITE" id="PS50857">
    <property type="entry name" value="COX2_CUA"/>
    <property type="match status" value="1"/>
</dbReference>
<evidence type="ECO:0000256" key="7">
    <source>
        <dbReference type="ARBA" id="ARBA00022729"/>
    </source>
</evidence>
<evidence type="ECO:0000259" key="15">
    <source>
        <dbReference type="PROSITE" id="PS50999"/>
    </source>
</evidence>
<evidence type="ECO:0000256" key="8">
    <source>
        <dbReference type="ARBA" id="ARBA00022982"/>
    </source>
</evidence>
<evidence type="ECO:0008006" key="18">
    <source>
        <dbReference type="Google" id="ProtNLM"/>
    </source>
</evidence>
<evidence type="ECO:0000259" key="14">
    <source>
        <dbReference type="PROSITE" id="PS50857"/>
    </source>
</evidence>
<dbReference type="EMBL" id="JARWAO010000002">
    <property type="protein sequence ID" value="MDR5895474.1"/>
    <property type="molecule type" value="Genomic_DNA"/>
</dbReference>
<protein>
    <recommendedName>
        <fullName evidence="18">Cytochrome ubiquinol oxidase subunit II</fullName>
    </recommendedName>
</protein>
<dbReference type="Proteomes" id="UP001269375">
    <property type="component" value="Unassembled WGS sequence"/>
</dbReference>
<dbReference type="Gene3D" id="2.60.40.420">
    <property type="entry name" value="Cupredoxins - blue copper proteins"/>
    <property type="match status" value="1"/>
</dbReference>
<evidence type="ECO:0000313" key="16">
    <source>
        <dbReference type="EMBL" id="MDR5895474.1"/>
    </source>
</evidence>
<keyword evidence="17" id="KW-1185">Reference proteome</keyword>
<dbReference type="InterPro" id="IPR034227">
    <property type="entry name" value="CuRO_UO_II"/>
</dbReference>
<evidence type="ECO:0000256" key="11">
    <source>
        <dbReference type="ARBA" id="ARBA00023136"/>
    </source>
</evidence>
<keyword evidence="5" id="KW-0679">Respiratory chain</keyword>
<dbReference type="Pfam" id="PF00116">
    <property type="entry name" value="COX2"/>
    <property type="match status" value="1"/>
</dbReference>
<feature type="region of interest" description="Disordered" evidence="12">
    <location>
        <begin position="309"/>
        <end position="328"/>
    </location>
</feature>
<dbReference type="InterPro" id="IPR002429">
    <property type="entry name" value="CcO_II-like_C"/>
</dbReference>
<sequence>MNSPPSLYRRAAFRWLLSLVAVSAFTLLSGCDRLPGFLNPGGPIAHAQREHLGFVILMVMIVVLPVLVLTPWLVWRYRYSGQASYRPRWSFSKLIDVLIWGVPVIVVGVLSVVLWQKTIALDPYKPIESDKTPLEVQVIGFDWKWLFIYPDQGVATLGRLILPTDRPVSFTLTSATVMQTFFIPALGSQIDVMNRMVTRLHLIAEREGDFMGRNIQYNGEGFYKQQFTTQTVSQNRFDTYIDQIRTQGHTLDQGAYALLKAQNTWKDVANALSDDPPPPAPMVAFSQVPDGLFHAIARHQPVDWAGLAESSDAASNTSERAIQERNTQ</sequence>
<evidence type="ECO:0000256" key="10">
    <source>
        <dbReference type="ARBA" id="ARBA00023002"/>
    </source>
</evidence>
<gene>
    <name evidence="16" type="ORF">QC825_05245</name>
</gene>
<dbReference type="PANTHER" id="PTHR22888:SF18">
    <property type="entry name" value="CYTOCHROME BO(3) UBIQUINOL OXIDASE SUBUNIT 2"/>
    <property type="match status" value="1"/>
</dbReference>
<evidence type="ECO:0000256" key="12">
    <source>
        <dbReference type="SAM" id="MobiDB-lite"/>
    </source>
</evidence>
<keyword evidence="8" id="KW-0249">Electron transport</keyword>
<evidence type="ECO:0000256" key="3">
    <source>
        <dbReference type="ARBA" id="ARBA00022448"/>
    </source>
</evidence>
<evidence type="ECO:0000256" key="2">
    <source>
        <dbReference type="ARBA" id="ARBA00007866"/>
    </source>
</evidence>
<evidence type="ECO:0000256" key="13">
    <source>
        <dbReference type="SAM" id="Phobius"/>
    </source>
</evidence>